<gene>
    <name evidence="10" type="ORF">GCM10023352_15090</name>
</gene>
<dbReference type="PROSITE" id="PS50850">
    <property type="entry name" value="MFS"/>
    <property type="match status" value="1"/>
</dbReference>
<dbReference type="Pfam" id="PF07690">
    <property type="entry name" value="MFS_1"/>
    <property type="match status" value="1"/>
</dbReference>
<dbReference type="SUPFAM" id="SSF103473">
    <property type="entry name" value="MFS general substrate transporter"/>
    <property type="match status" value="1"/>
</dbReference>
<feature type="transmembrane region" description="Helical" evidence="8">
    <location>
        <begin position="138"/>
        <end position="159"/>
    </location>
</feature>
<dbReference type="PANTHER" id="PTHR23517:SF13">
    <property type="entry name" value="MAJOR FACILITATOR SUPERFAMILY MFS_1"/>
    <property type="match status" value="1"/>
</dbReference>
<feature type="transmembrane region" description="Helical" evidence="8">
    <location>
        <begin position="47"/>
        <end position="67"/>
    </location>
</feature>
<evidence type="ECO:0000256" key="1">
    <source>
        <dbReference type="ARBA" id="ARBA00004651"/>
    </source>
</evidence>
<feature type="transmembrane region" description="Helical" evidence="8">
    <location>
        <begin position="368"/>
        <end position="389"/>
    </location>
</feature>
<evidence type="ECO:0000256" key="4">
    <source>
        <dbReference type="ARBA" id="ARBA00022692"/>
    </source>
</evidence>
<dbReference type="PROSITE" id="PS00216">
    <property type="entry name" value="SUGAR_TRANSPORT_1"/>
    <property type="match status" value="1"/>
</dbReference>
<keyword evidence="4 8" id="KW-0812">Transmembrane</keyword>
<sequence>MAGDCIRQIPRRGFVLSLAATILMMAAASAPSLFYPQIAERLGLIPVATTLVFAVYTFTLLAALLYLGPLSDHVGRRPVVAAGSLALALSVAMFWFAGSLAALLVARALQGLAAGLLIPALSAMMIDFESPSHRNIAALWNTIGPMIGLGAGALGAALLLDLTSEPTTAVFGSLVLAFLIVATVVWSTPELAPKTRIRRGDLRPRFTVPPHLRRMFTAGVPVIIAGWATNGLFLALGADLVGSELGGSTHTQAGIVIFALAISGVTASSVLQRRSARTISLYATSALAFGTAVSIGALALGSYSAYVASVAIVGSGFGTAFLGVLRTLMPHTASSERAAVMAVIYTVAYLAFGVPTIVAGLLVPVLTLSGTMTILGAIIIALSLVATVLRLRIPHPAAGPAETDDFPEPPTGSHRRSAPDREEQP</sequence>
<dbReference type="InterPro" id="IPR005829">
    <property type="entry name" value="Sugar_transporter_CS"/>
</dbReference>
<feature type="transmembrane region" description="Helical" evidence="8">
    <location>
        <begin position="212"/>
        <end position="233"/>
    </location>
</feature>
<name>A0ABP9BK55_9MICC</name>
<evidence type="ECO:0000313" key="10">
    <source>
        <dbReference type="EMBL" id="GAA4796621.1"/>
    </source>
</evidence>
<feature type="domain" description="Major facilitator superfamily (MFS) profile" evidence="9">
    <location>
        <begin position="12"/>
        <end position="394"/>
    </location>
</feature>
<comment type="caution">
    <text evidence="10">The sequence shown here is derived from an EMBL/GenBank/DDBJ whole genome shotgun (WGS) entry which is preliminary data.</text>
</comment>
<evidence type="ECO:0000256" key="2">
    <source>
        <dbReference type="ARBA" id="ARBA00022448"/>
    </source>
</evidence>
<keyword evidence="11" id="KW-1185">Reference proteome</keyword>
<dbReference type="InterPro" id="IPR011701">
    <property type="entry name" value="MFS"/>
</dbReference>
<dbReference type="Proteomes" id="UP001500187">
    <property type="component" value="Unassembled WGS sequence"/>
</dbReference>
<protein>
    <submittedName>
        <fullName evidence="10">MFS transporter</fullName>
    </submittedName>
</protein>
<evidence type="ECO:0000256" key="8">
    <source>
        <dbReference type="SAM" id="Phobius"/>
    </source>
</evidence>
<organism evidence="10 11">
    <name type="scientific">Rothia endophytica</name>
    <dbReference type="NCBI Taxonomy" id="1324766"/>
    <lineage>
        <taxon>Bacteria</taxon>
        <taxon>Bacillati</taxon>
        <taxon>Actinomycetota</taxon>
        <taxon>Actinomycetes</taxon>
        <taxon>Micrococcales</taxon>
        <taxon>Micrococcaceae</taxon>
        <taxon>Rothia</taxon>
    </lineage>
</organism>
<evidence type="ECO:0000259" key="9">
    <source>
        <dbReference type="PROSITE" id="PS50850"/>
    </source>
</evidence>
<feature type="transmembrane region" description="Helical" evidence="8">
    <location>
        <begin position="340"/>
        <end position="362"/>
    </location>
</feature>
<keyword evidence="5 8" id="KW-1133">Transmembrane helix</keyword>
<reference evidence="11" key="1">
    <citation type="journal article" date="2019" name="Int. J. Syst. Evol. Microbiol.">
        <title>The Global Catalogue of Microorganisms (GCM) 10K type strain sequencing project: providing services to taxonomists for standard genome sequencing and annotation.</title>
        <authorList>
            <consortium name="The Broad Institute Genomics Platform"/>
            <consortium name="The Broad Institute Genome Sequencing Center for Infectious Disease"/>
            <person name="Wu L."/>
            <person name="Ma J."/>
        </authorList>
    </citation>
    <scope>NUCLEOTIDE SEQUENCE [LARGE SCALE GENOMIC DNA]</scope>
    <source>
        <strain evidence="11">JCM 18541</strain>
    </source>
</reference>
<keyword evidence="2" id="KW-0813">Transport</keyword>
<dbReference type="Gene3D" id="1.20.1250.20">
    <property type="entry name" value="MFS general substrate transporter like domains"/>
    <property type="match status" value="1"/>
</dbReference>
<evidence type="ECO:0000256" key="6">
    <source>
        <dbReference type="ARBA" id="ARBA00023136"/>
    </source>
</evidence>
<keyword evidence="6 8" id="KW-0472">Membrane</keyword>
<proteinExistence type="predicted"/>
<feature type="transmembrane region" description="Helical" evidence="8">
    <location>
        <begin position="79"/>
        <end position="98"/>
    </location>
</feature>
<evidence type="ECO:0000313" key="11">
    <source>
        <dbReference type="Proteomes" id="UP001500187"/>
    </source>
</evidence>
<dbReference type="EMBL" id="BAABKP010000002">
    <property type="protein sequence ID" value="GAA4796621.1"/>
    <property type="molecule type" value="Genomic_DNA"/>
</dbReference>
<feature type="transmembrane region" description="Helical" evidence="8">
    <location>
        <begin position="12"/>
        <end position="35"/>
    </location>
</feature>
<feature type="region of interest" description="Disordered" evidence="7">
    <location>
        <begin position="398"/>
        <end position="425"/>
    </location>
</feature>
<evidence type="ECO:0000256" key="7">
    <source>
        <dbReference type="SAM" id="MobiDB-lite"/>
    </source>
</evidence>
<feature type="transmembrane region" description="Helical" evidence="8">
    <location>
        <begin position="253"/>
        <end position="272"/>
    </location>
</feature>
<dbReference type="InterPro" id="IPR050171">
    <property type="entry name" value="MFS_Transporters"/>
</dbReference>
<feature type="transmembrane region" description="Helical" evidence="8">
    <location>
        <begin position="104"/>
        <end position="126"/>
    </location>
</feature>
<dbReference type="InterPro" id="IPR036259">
    <property type="entry name" value="MFS_trans_sf"/>
</dbReference>
<feature type="transmembrane region" description="Helical" evidence="8">
    <location>
        <begin position="279"/>
        <end position="300"/>
    </location>
</feature>
<dbReference type="PANTHER" id="PTHR23517">
    <property type="entry name" value="RESISTANCE PROTEIN MDTM, PUTATIVE-RELATED-RELATED"/>
    <property type="match status" value="1"/>
</dbReference>
<accession>A0ABP9BK55</accession>
<feature type="transmembrane region" description="Helical" evidence="8">
    <location>
        <begin position="171"/>
        <end position="192"/>
    </location>
</feature>
<evidence type="ECO:0000256" key="3">
    <source>
        <dbReference type="ARBA" id="ARBA00022475"/>
    </source>
</evidence>
<comment type="subcellular location">
    <subcellularLocation>
        <location evidence="1">Cell membrane</location>
        <topology evidence="1">Multi-pass membrane protein</topology>
    </subcellularLocation>
</comment>
<feature type="transmembrane region" description="Helical" evidence="8">
    <location>
        <begin position="306"/>
        <end position="328"/>
    </location>
</feature>
<keyword evidence="3" id="KW-1003">Cell membrane</keyword>
<evidence type="ECO:0000256" key="5">
    <source>
        <dbReference type="ARBA" id="ARBA00022989"/>
    </source>
</evidence>
<dbReference type="InterPro" id="IPR020846">
    <property type="entry name" value="MFS_dom"/>
</dbReference>